<feature type="domain" description="NTP pyrophosphohydrolase MazG-like" evidence="3">
    <location>
        <begin position="400"/>
        <end position="451"/>
    </location>
</feature>
<keyword evidence="4" id="KW-0808">Transferase</keyword>
<dbReference type="NCBIfam" id="NF007113">
    <property type="entry name" value="PRK09562.1"/>
    <property type="match status" value="1"/>
</dbReference>
<evidence type="ECO:0000313" key="5">
    <source>
        <dbReference type="Proteomes" id="UP001185012"/>
    </source>
</evidence>
<feature type="domain" description="Tetrapyrrole methylase" evidence="2">
    <location>
        <begin position="4"/>
        <end position="208"/>
    </location>
</feature>
<dbReference type="Pfam" id="PF03819">
    <property type="entry name" value="MazG"/>
    <property type="match status" value="2"/>
</dbReference>
<evidence type="ECO:0000259" key="2">
    <source>
        <dbReference type="Pfam" id="PF00590"/>
    </source>
</evidence>
<dbReference type="PIRSF" id="PIRSF002845">
    <property type="entry name" value="Ttrprl_mtas_MazG"/>
    <property type="match status" value="1"/>
</dbReference>
<dbReference type="NCBIfam" id="TIGR00444">
    <property type="entry name" value="mazG"/>
    <property type="match status" value="1"/>
</dbReference>
<protein>
    <submittedName>
        <fullName evidence="4">Tetrapyrrole methylase family protein/MazG family protein</fullName>
    </submittedName>
</protein>
<dbReference type="InterPro" id="IPR048011">
    <property type="entry name" value="NTP-PPase_MazG-like_C"/>
</dbReference>
<accession>A0ABU1IQM7</accession>
<name>A0ABU1IQM7_9BACL</name>
<dbReference type="InterPro" id="IPR035996">
    <property type="entry name" value="4pyrrol_Methylase_sf"/>
</dbReference>
<dbReference type="InterPro" id="IPR004518">
    <property type="entry name" value="MazG-like_dom"/>
</dbReference>
<dbReference type="InterPro" id="IPR014777">
    <property type="entry name" value="4pyrrole_Mease_sub1"/>
</dbReference>
<dbReference type="Gene3D" id="3.40.1010.10">
    <property type="entry name" value="Cobalt-precorrin-4 Transmethylase, Domain 1"/>
    <property type="match status" value="1"/>
</dbReference>
<reference evidence="4 5" key="1">
    <citation type="submission" date="2023-07" db="EMBL/GenBank/DDBJ databases">
        <title>Genomic Encyclopedia of Type Strains, Phase IV (KMG-IV): sequencing the most valuable type-strain genomes for metagenomic binning, comparative biology and taxonomic classification.</title>
        <authorList>
            <person name="Goeker M."/>
        </authorList>
    </citation>
    <scope>NUCLEOTIDE SEQUENCE [LARGE SCALE GENOMIC DNA]</scope>
    <source>
        <strain evidence="4 5">DSM 45903</strain>
    </source>
</reference>
<evidence type="ECO:0000259" key="3">
    <source>
        <dbReference type="Pfam" id="PF03819"/>
    </source>
</evidence>
<dbReference type="CDD" id="cd11528">
    <property type="entry name" value="NTP-PPase_MazG_Nterm"/>
    <property type="match status" value="1"/>
</dbReference>
<dbReference type="Gene3D" id="1.10.287.1080">
    <property type="entry name" value="MazG-like"/>
    <property type="match status" value="2"/>
</dbReference>
<dbReference type="GO" id="GO:0032259">
    <property type="term" value="P:methylation"/>
    <property type="evidence" value="ECO:0007669"/>
    <property type="project" value="UniProtKB-KW"/>
</dbReference>
<feature type="domain" description="NTP pyrophosphohydrolase MazG-like" evidence="3">
    <location>
        <begin position="257"/>
        <end position="330"/>
    </location>
</feature>
<dbReference type="InterPro" id="IPR024180">
    <property type="entry name" value="Tetrapyrrole_Mease/MazG_pred"/>
</dbReference>
<feature type="coiled-coil region" evidence="1">
    <location>
        <begin position="445"/>
        <end position="472"/>
    </location>
</feature>
<evidence type="ECO:0000313" key="4">
    <source>
        <dbReference type="EMBL" id="MDR6227101.1"/>
    </source>
</evidence>
<dbReference type="PANTHER" id="PTHR30522">
    <property type="entry name" value="NUCLEOSIDE TRIPHOSPHATE PYROPHOSPHOHYDROLASE"/>
    <property type="match status" value="1"/>
</dbReference>
<sequence length="487" mass="55030">MPGKIIVVGLGAGDVDNLPLGTVRLLTSGQRVWLRTGEHPGVTWLQAEGMKAQPFDFVYKEESDFPAVYRRIVRTLLDEAQRGAEVVYAVPGHPMVAEATVRQLLDKGRQEGVTVEIKGGGSFLDPAFTAVGIDPLEGFQLLDGTGLTADRVDPEQHLFIAQVYDRMVASEVKLTLMEVFPDEHPVQVLEAAGVPDMERVETIPLWELDRTNRFGNLTTIHVPPLQSEAARRRRFSYLEEIVARLRAPDGCPWDRKQTHESLRPYLLEESYEFLEAVEKEDPDAMADELGDVLLQVLLHSQIAREEGTFDIRDVIVNLADKLIRRHPHVFGDAKAKNATEVKQKWEEIKREERAGLPEADSILADIPSTFPALARAFKLQKKAAKVGFDWPDLAGVRAKVEEELDELEAATADHREEELGDLLFTVVALARFTDRDPELALLAACRKFERRFRRLEEESRRAGRQLKDCTLEEMDAWWEQAKTEEAR</sequence>
<dbReference type="InterPro" id="IPR000878">
    <property type="entry name" value="4pyrrol_Mease"/>
</dbReference>
<dbReference type="EMBL" id="JAVDQG010000007">
    <property type="protein sequence ID" value="MDR6227101.1"/>
    <property type="molecule type" value="Genomic_DNA"/>
</dbReference>
<keyword evidence="1" id="KW-0175">Coiled coil</keyword>
<dbReference type="InterPro" id="IPR048015">
    <property type="entry name" value="NTP-PPase_MazG-like_N"/>
</dbReference>
<dbReference type="Proteomes" id="UP001185012">
    <property type="component" value="Unassembled WGS sequence"/>
</dbReference>
<keyword evidence="4" id="KW-0489">Methyltransferase</keyword>
<comment type="caution">
    <text evidence="4">The sequence shown here is derived from an EMBL/GenBank/DDBJ whole genome shotgun (WGS) entry which is preliminary data.</text>
</comment>
<keyword evidence="5" id="KW-1185">Reference proteome</keyword>
<dbReference type="SUPFAM" id="SSF53790">
    <property type="entry name" value="Tetrapyrrole methylase"/>
    <property type="match status" value="1"/>
</dbReference>
<evidence type="ECO:0000256" key="1">
    <source>
        <dbReference type="SAM" id="Coils"/>
    </source>
</evidence>
<dbReference type="Pfam" id="PF00590">
    <property type="entry name" value="TP_methylase"/>
    <property type="match status" value="1"/>
</dbReference>
<dbReference type="CDD" id="cd11723">
    <property type="entry name" value="YabN_N_like"/>
    <property type="match status" value="1"/>
</dbReference>
<dbReference type="CDD" id="cd11529">
    <property type="entry name" value="NTP-PPase_MazG_Cterm"/>
    <property type="match status" value="1"/>
</dbReference>
<dbReference type="SUPFAM" id="SSF101386">
    <property type="entry name" value="all-alpha NTP pyrophosphatases"/>
    <property type="match status" value="2"/>
</dbReference>
<dbReference type="GO" id="GO:0008168">
    <property type="term" value="F:methyltransferase activity"/>
    <property type="evidence" value="ECO:0007669"/>
    <property type="project" value="UniProtKB-KW"/>
</dbReference>
<dbReference type="RefSeq" id="WP_309867899.1">
    <property type="nucleotide sequence ID" value="NZ_JAVDQG010000007.1"/>
</dbReference>
<dbReference type="PANTHER" id="PTHR30522:SF0">
    <property type="entry name" value="NUCLEOSIDE TRIPHOSPHATE PYROPHOSPHOHYDROLASE"/>
    <property type="match status" value="1"/>
</dbReference>
<proteinExistence type="predicted"/>
<organism evidence="4 5">
    <name type="scientific">Desmospora profundinema</name>
    <dbReference type="NCBI Taxonomy" id="1571184"/>
    <lineage>
        <taxon>Bacteria</taxon>
        <taxon>Bacillati</taxon>
        <taxon>Bacillota</taxon>
        <taxon>Bacilli</taxon>
        <taxon>Bacillales</taxon>
        <taxon>Thermoactinomycetaceae</taxon>
        <taxon>Desmospora</taxon>
    </lineage>
</organism>
<dbReference type="InterPro" id="IPR011551">
    <property type="entry name" value="NTP_PyrPHydrolase_MazG"/>
</dbReference>
<gene>
    <name evidence="4" type="ORF">JOE21_003113</name>
</gene>
<dbReference type="InterPro" id="IPR035013">
    <property type="entry name" value="YabN_N"/>
</dbReference>